<organism evidence="1 2">
    <name type="scientific">Mucor circinelloides f. circinelloides (strain 1006PhL)</name>
    <name type="common">Mucormycosis agent</name>
    <name type="synonym">Calyptromyces circinelloides</name>
    <dbReference type="NCBI Taxonomy" id="1220926"/>
    <lineage>
        <taxon>Eukaryota</taxon>
        <taxon>Fungi</taxon>
        <taxon>Fungi incertae sedis</taxon>
        <taxon>Mucoromycota</taxon>
        <taxon>Mucoromycotina</taxon>
        <taxon>Mucoromycetes</taxon>
        <taxon>Mucorales</taxon>
        <taxon>Mucorineae</taxon>
        <taxon>Mucoraceae</taxon>
        <taxon>Mucor</taxon>
    </lineage>
</organism>
<accession>S2JJT0</accession>
<dbReference type="OrthoDB" id="2276719at2759"/>
<feature type="non-terminal residue" evidence="1">
    <location>
        <position position="1"/>
    </location>
</feature>
<dbReference type="InParanoid" id="S2JJT0"/>
<dbReference type="AlphaFoldDB" id="S2JJT0"/>
<keyword evidence="2" id="KW-1185">Reference proteome</keyword>
<dbReference type="VEuPathDB" id="FungiDB:HMPREF1544_04392"/>
<name>S2JJT0_MUCC1</name>
<evidence type="ECO:0000313" key="2">
    <source>
        <dbReference type="Proteomes" id="UP000014254"/>
    </source>
</evidence>
<reference evidence="2" key="1">
    <citation type="submission" date="2013-05" db="EMBL/GenBank/DDBJ databases">
        <title>The Genome sequence of Mucor circinelloides f. circinelloides 1006PhL.</title>
        <authorList>
            <consortium name="The Broad Institute Genomics Platform"/>
            <person name="Cuomo C."/>
            <person name="Earl A."/>
            <person name="Findley K."/>
            <person name="Lee S.C."/>
            <person name="Walker B."/>
            <person name="Young S."/>
            <person name="Zeng Q."/>
            <person name="Gargeya S."/>
            <person name="Fitzgerald M."/>
            <person name="Haas B."/>
            <person name="Abouelleil A."/>
            <person name="Allen A.W."/>
            <person name="Alvarado L."/>
            <person name="Arachchi H.M."/>
            <person name="Berlin A.M."/>
            <person name="Chapman S.B."/>
            <person name="Gainer-Dewar J."/>
            <person name="Goldberg J."/>
            <person name="Griggs A."/>
            <person name="Gujja S."/>
            <person name="Hansen M."/>
            <person name="Howarth C."/>
            <person name="Imamovic A."/>
            <person name="Ireland A."/>
            <person name="Larimer J."/>
            <person name="McCowan C."/>
            <person name="Murphy C."/>
            <person name="Pearson M."/>
            <person name="Poon T.W."/>
            <person name="Priest M."/>
            <person name="Roberts A."/>
            <person name="Saif S."/>
            <person name="Shea T."/>
            <person name="Sisk P."/>
            <person name="Sykes S."/>
            <person name="Wortman J."/>
            <person name="Nusbaum C."/>
            <person name="Birren B."/>
        </authorList>
    </citation>
    <scope>NUCLEOTIDE SEQUENCE [LARGE SCALE GENOMIC DNA]</scope>
    <source>
        <strain evidence="2">1006PhL</strain>
    </source>
</reference>
<proteinExistence type="predicted"/>
<feature type="non-terminal residue" evidence="1">
    <location>
        <position position="66"/>
    </location>
</feature>
<dbReference type="Proteomes" id="UP000014254">
    <property type="component" value="Unassembled WGS sequence"/>
</dbReference>
<dbReference type="EMBL" id="KE123945">
    <property type="protein sequence ID" value="EPB88752.1"/>
    <property type="molecule type" value="Genomic_DNA"/>
</dbReference>
<protein>
    <submittedName>
        <fullName evidence="1">Uncharacterized protein</fullName>
    </submittedName>
</protein>
<evidence type="ECO:0000313" key="1">
    <source>
        <dbReference type="EMBL" id="EPB88752.1"/>
    </source>
</evidence>
<gene>
    <name evidence="1" type="ORF">HMPREF1544_04392</name>
</gene>
<sequence>KFERSFNKMKFKEKWYLSSGKCVEDELFAFGMQCKEEHPYHSFIVDPTDINYQKYQVFNNNELQEI</sequence>